<feature type="domain" description="Polysaccharide pyruvyl transferase" evidence="1">
    <location>
        <begin position="14"/>
        <end position="321"/>
    </location>
</feature>
<evidence type="ECO:0000313" key="2">
    <source>
        <dbReference type="EMBL" id="NSJ79190.1"/>
    </source>
</evidence>
<keyword evidence="3" id="KW-1185">Reference proteome</keyword>
<evidence type="ECO:0000259" key="1">
    <source>
        <dbReference type="Pfam" id="PF04230"/>
    </source>
</evidence>
<protein>
    <submittedName>
        <fullName evidence="2">Polysaccharide pyruvyl transferase family protein</fullName>
    </submittedName>
</protein>
<dbReference type="EMBL" id="JAAITB010000011">
    <property type="protein sequence ID" value="NSJ79190.1"/>
    <property type="molecule type" value="Genomic_DNA"/>
</dbReference>
<dbReference type="Pfam" id="PF04230">
    <property type="entry name" value="PS_pyruv_trans"/>
    <property type="match status" value="1"/>
</dbReference>
<accession>A0ABX2HWR7</accession>
<organism evidence="2 3">
    <name type="scientific">Anaerostipes hadrus</name>
    <dbReference type="NCBI Taxonomy" id="649756"/>
    <lineage>
        <taxon>Bacteria</taxon>
        <taxon>Bacillati</taxon>
        <taxon>Bacillota</taxon>
        <taxon>Clostridia</taxon>
        <taxon>Lachnospirales</taxon>
        <taxon>Lachnospiraceae</taxon>
        <taxon>Anaerostipes</taxon>
    </lineage>
</organism>
<comment type="caution">
    <text evidence="2">The sequence shown here is derived from an EMBL/GenBank/DDBJ whole genome shotgun (WGS) entry which is preliminary data.</text>
</comment>
<dbReference type="RefSeq" id="WP_055231862.1">
    <property type="nucleotide sequence ID" value="NZ_CYZM01000002.1"/>
</dbReference>
<proteinExistence type="predicted"/>
<sequence>MKKVGIVSCYFQHNYGSMLQAYATQKALDKLGIENETINIEGFNGEIKKAKIKYFIKASLTSDILLSKLGMAKNVLRKKFSKNEYGELSKIRAKKFDDFAANNFRLSQKYSSKKELGDSCKDNYSAVLVGSDQLWLPGNIAADYYTLNFVPKTVNSIAYSTSFGQSSLPKDSEKKAKVFLRKIKHIGVREESGQKLVKKLAHRDVPVVCDPTLLFDGDEWMDIQQEEAIVKEPYIFCYFLGNNPPHREFAKRLRAATGCKIVALTHLDEFVKCDEDYADEKKYDVDPADFLNLVRNASYVCTDSFHCSVFSILYKKDFFTFRRYARQTKQSTNSRLDTLFKLAGITGKVKNGDENINECIKEKVDYEEVYKNLEKIRKESYDYLEKALEDKESTDLK</sequence>
<gene>
    <name evidence="2" type="ORF">G5A72_06230</name>
</gene>
<reference evidence="2 3" key="1">
    <citation type="journal article" date="2020" name="Cell Host Microbe">
        <title>Functional and Genomic Variation between Human-Derived Isolates of Lachnospiraceae Reveals Inter- and Intra-Species Diversity.</title>
        <authorList>
            <person name="Sorbara M.T."/>
            <person name="Littmann E.R."/>
            <person name="Fontana E."/>
            <person name="Moody T.U."/>
            <person name="Kohout C.E."/>
            <person name="Gjonbalaj M."/>
            <person name="Eaton V."/>
            <person name="Seok R."/>
            <person name="Leiner I.M."/>
            <person name="Pamer E.G."/>
        </authorList>
    </citation>
    <scope>NUCLEOTIDE SEQUENCE [LARGE SCALE GENOMIC DNA]</scope>
    <source>
        <strain evidence="2 3">MSK.14.57</strain>
    </source>
</reference>
<evidence type="ECO:0000313" key="3">
    <source>
        <dbReference type="Proteomes" id="UP001644750"/>
    </source>
</evidence>
<keyword evidence="2" id="KW-0808">Transferase</keyword>
<dbReference type="InterPro" id="IPR007345">
    <property type="entry name" value="Polysacch_pyruvyl_Trfase"/>
</dbReference>
<dbReference type="GO" id="GO:0016740">
    <property type="term" value="F:transferase activity"/>
    <property type="evidence" value="ECO:0007669"/>
    <property type="project" value="UniProtKB-KW"/>
</dbReference>
<dbReference type="Proteomes" id="UP001644750">
    <property type="component" value="Unassembled WGS sequence"/>
</dbReference>
<name>A0ABX2HWR7_ANAHA</name>